<dbReference type="AlphaFoldDB" id="A0A518GST5"/>
<organism evidence="1 2">
    <name type="scientific">Planctopirus ephydatiae</name>
    <dbReference type="NCBI Taxonomy" id="2528019"/>
    <lineage>
        <taxon>Bacteria</taxon>
        <taxon>Pseudomonadati</taxon>
        <taxon>Planctomycetota</taxon>
        <taxon>Planctomycetia</taxon>
        <taxon>Planctomycetales</taxon>
        <taxon>Planctomycetaceae</taxon>
        <taxon>Planctopirus</taxon>
    </lineage>
</organism>
<accession>A0A518GST5</accession>
<proteinExistence type="predicted"/>
<protein>
    <submittedName>
        <fullName evidence="1">Uncharacterized protein</fullName>
    </submittedName>
</protein>
<dbReference type="KEGG" id="peh:Spb1_35970"/>
<evidence type="ECO:0000313" key="1">
    <source>
        <dbReference type="EMBL" id="QDV31652.1"/>
    </source>
</evidence>
<dbReference type="EMBL" id="CP036299">
    <property type="protein sequence ID" value="QDV31652.1"/>
    <property type="molecule type" value="Genomic_DNA"/>
</dbReference>
<sequence>MFVVLEKELARTLGPSPDFTRAANPIFAGDETTAP</sequence>
<dbReference type="Proteomes" id="UP000315349">
    <property type="component" value="Chromosome"/>
</dbReference>
<gene>
    <name evidence="1" type="ORF">Spb1_35970</name>
</gene>
<evidence type="ECO:0000313" key="2">
    <source>
        <dbReference type="Proteomes" id="UP000315349"/>
    </source>
</evidence>
<keyword evidence="2" id="KW-1185">Reference proteome</keyword>
<name>A0A518GST5_9PLAN</name>
<reference evidence="1 2" key="1">
    <citation type="submission" date="2019-02" db="EMBL/GenBank/DDBJ databases">
        <title>Deep-cultivation of Planctomycetes and their phenomic and genomic characterization uncovers novel biology.</title>
        <authorList>
            <person name="Wiegand S."/>
            <person name="Jogler M."/>
            <person name="Boedeker C."/>
            <person name="Pinto D."/>
            <person name="Vollmers J."/>
            <person name="Rivas-Marin E."/>
            <person name="Kohn T."/>
            <person name="Peeters S.H."/>
            <person name="Heuer A."/>
            <person name="Rast P."/>
            <person name="Oberbeckmann S."/>
            <person name="Bunk B."/>
            <person name="Jeske O."/>
            <person name="Meyerdierks A."/>
            <person name="Storesund J.E."/>
            <person name="Kallscheuer N."/>
            <person name="Luecker S."/>
            <person name="Lage O.M."/>
            <person name="Pohl T."/>
            <person name="Merkel B.J."/>
            <person name="Hornburger P."/>
            <person name="Mueller R.-W."/>
            <person name="Bruemmer F."/>
            <person name="Labrenz M."/>
            <person name="Spormann A.M."/>
            <person name="Op den Camp H."/>
            <person name="Overmann J."/>
            <person name="Amann R."/>
            <person name="Jetten M.S.M."/>
            <person name="Mascher T."/>
            <person name="Medema M.H."/>
            <person name="Devos D.P."/>
            <person name="Kaster A.-K."/>
            <person name="Ovreas L."/>
            <person name="Rohde M."/>
            <person name="Galperin M.Y."/>
            <person name="Jogler C."/>
        </authorList>
    </citation>
    <scope>NUCLEOTIDE SEQUENCE [LARGE SCALE GENOMIC DNA]</scope>
    <source>
        <strain evidence="1 2">Spb1</strain>
    </source>
</reference>